<keyword evidence="1" id="KW-0812">Transmembrane</keyword>
<dbReference type="EMBL" id="CAJFCW020000005">
    <property type="protein sequence ID" value="CAG9119792.1"/>
    <property type="molecule type" value="Genomic_DNA"/>
</dbReference>
<feature type="transmembrane region" description="Helical" evidence="1">
    <location>
        <begin position="12"/>
        <end position="31"/>
    </location>
</feature>
<reference evidence="2" key="1">
    <citation type="submission" date="2020-09" db="EMBL/GenBank/DDBJ databases">
        <authorList>
            <person name="Kikuchi T."/>
        </authorList>
    </citation>
    <scope>NUCLEOTIDE SEQUENCE</scope>
    <source>
        <strain evidence="2">SH1</strain>
    </source>
</reference>
<keyword evidence="1" id="KW-0472">Membrane</keyword>
<accession>A0A811L840</accession>
<name>A0A811L840_9BILA</name>
<organism evidence="2 3">
    <name type="scientific">Bursaphelenchus okinawaensis</name>
    <dbReference type="NCBI Taxonomy" id="465554"/>
    <lineage>
        <taxon>Eukaryota</taxon>
        <taxon>Metazoa</taxon>
        <taxon>Ecdysozoa</taxon>
        <taxon>Nematoda</taxon>
        <taxon>Chromadorea</taxon>
        <taxon>Rhabditida</taxon>
        <taxon>Tylenchina</taxon>
        <taxon>Tylenchomorpha</taxon>
        <taxon>Aphelenchoidea</taxon>
        <taxon>Aphelenchoididae</taxon>
        <taxon>Bursaphelenchus</taxon>
    </lineage>
</organism>
<comment type="caution">
    <text evidence="2">The sequence shown here is derived from an EMBL/GenBank/DDBJ whole genome shotgun (WGS) entry which is preliminary data.</text>
</comment>
<protein>
    <submittedName>
        <fullName evidence="2">Uncharacterized protein</fullName>
    </submittedName>
</protein>
<evidence type="ECO:0000313" key="2">
    <source>
        <dbReference type="EMBL" id="CAD5224298.1"/>
    </source>
</evidence>
<dbReference type="OrthoDB" id="10510866at2759"/>
<dbReference type="AlphaFoldDB" id="A0A811L840"/>
<keyword evidence="1" id="KW-1133">Transmembrane helix</keyword>
<gene>
    <name evidence="2" type="ORF">BOKJ2_LOCUS11009</name>
</gene>
<evidence type="ECO:0000313" key="3">
    <source>
        <dbReference type="Proteomes" id="UP000614601"/>
    </source>
</evidence>
<dbReference type="EMBL" id="CAJFDH010000005">
    <property type="protein sequence ID" value="CAD5224298.1"/>
    <property type="molecule type" value="Genomic_DNA"/>
</dbReference>
<dbReference type="Proteomes" id="UP000614601">
    <property type="component" value="Unassembled WGS sequence"/>
</dbReference>
<sequence>MFHIQEHRVPRMLVYLIFILIYSATLALAQFCGQVTGNHLSYLYSYSYNDSSESLYAPGITADDSLLSCQKTEDAAVLKKETVMCNHLCALKLIPIVKIGNNSNVFNYTSEDDIPEGFEVISSLGPIYCARRHLHCGATKPLYWDTKTGELTLSNEFDSSAVALCYVWTNDSSQYKELTQ</sequence>
<proteinExistence type="predicted"/>
<keyword evidence="3" id="KW-1185">Reference proteome</keyword>
<evidence type="ECO:0000256" key="1">
    <source>
        <dbReference type="SAM" id="Phobius"/>
    </source>
</evidence>
<dbReference type="Proteomes" id="UP000783686">
    <property type="component" value="Unassembled WGS sequence"/>
</dbReference>